<dbReference type="AlphaFoldDB" id="A0A1E3PEK5"/>
<evidence type="ECO:0000256" key="1">
    <source>
        <dbReference type="ARBA" id="ARBA00008324"/>
    </source>
</evidence>
<dbReference type="PANTHER" id="PTHR21660:SF1">
    <property type="entry name" value="ACYL-COENZYME A THIOESTERASE 13"/>
    <property type="match status" value="1"/>
</dbReference>
<sequence>MSTLKFVRSVWSSFLAQSGLEPTMLNKLRIMDAKPGKVLLQLKLEKKHTNRLQILHGGTIASIVDLGGSLAVSSRGLHSTGVSTDINVTYISSGGKIDDLIDIDCTCQKLGKTLAFTTIDFYDSKHNLFARGSHTKFIAQAYNNPKNRLEEHKA</sequence>
<dbReference type="PANTHER" id="PTHR21660">
    <property type="entry name" value="THIOESTERASE SUPERFAMILY MEMBER-RELATED"/>
    <property type="match status" value="1"/>
</dbReference>
<reference evidence="4 5" key="1">
    <citation type="journal article" date="2016" name="Proc. Natl. Acad. Sci. U.S.A.">
        <title>Comparative genomics of biotechnologically important yeasts.</title>
        <authorList>
            <person name="Riley R."/>
            <person name="Haridas S."/>
            <person name="Wolfe K.H."/>
            <person name="Lopes M.R."/>
            <person name="Hittinger C.T."/>
            <person name="Goeker M."/>
            <person name="Salamov A.A."/>
            <person name="Wisecaver J.H."/>
            <person name="Long T.M."/>
            <person name="Calvey C.H."/>
            <person name="Aerts A.L."/>
            <person name="Barry K.W."/>
            <person name="Choi C."/>
            <person name="Clum A."/>
            <person name="Coughlan A.Y."/>
            <person name="Deshpande S."/>
            <person name="Douglass A.P."/>
            <person name="Hanson S.J."/>
            <person name="Klenk H.-P."/>
            <person name="LaButti K.M."/>
            <person name="Lapidus A."/>
            <person name="Lindquist E.A."/>
            <person name="Lipzen A.M."/>
            <person name="Meier-Kolthoff J.P."/>
            <person name="Ohm R.A."/>
            <person name="Otillar R.P."/>
            <person name="Pangilinan J.L."/>
            <person name="Peng Y."/>
            <person name="Rokas A."/>
            <person name="Rosa C.A."/>
            <person name="Scheuner C."/>
            <person name="Sibirny A.A."/>
            <person name="Slot J.C."/>
            <person name="Stielow J.B."/>
            <person name="Sun H."/>
            <person name="Kurtzman C.P."/>
            <person name="Blackwell M."/>
            <person name="Grigoriev I.V."/>
            <person name="Jeffries T.W."/>
        </authorList>
    </citation>
    <scope>NUCLEOTIDE SEQUENCE [LARGE SCALE GENOMIC DNA]</scope>
    <source>
        <strain evidence="4 5">DSM 6958</strain>
    </source>
</reference>
<accession>A0A1E3PEK5</accession>
<organism evidence="4 5">
    <name type="scientific">Nadsonia fulvescens var. elongata DSM 6958</name>
    <dbReference type="NCBI Taxonomy" id="857566"/>
    <lineage>
        <taxon>Eukaryota</taxon>
        <taxon>Fungi</taxon>
        <taxon>Dikarya</taxon>
        <taxon>Ascomycota</taxon>
        <taxon>Saccharomycotina</taxon>
        <taxon>Dipodascomycetes</taxon>
        <taxon>Dipodascales</taxon>
        <taxon>Dipodascales incertae sedis</taxon>
        <taxon>Nadsonia</taxon>
    </lineage>
</organism>
<dbReference type="STRING" id="857566.A0A1E3PEK5"/>
<evidence type="ECO:0000313" key="4">
    <source>
        <dbReference type="EMBL" id="ODQ63317.1"/>
    </source>
</evidence>
<dbReference type="OrthoDB" id="46529at2759"/>
<dbReference type="NCBIfam" id="TIGR00369">
    <property type="entry name" value="unchar_dom_1"/>
    <property type="match status" value="1"/>
</dbReference>
<dbReference type="GO" id="GO:0047617">
    <property type="term" value="F:fatty acyl-CoA hydrolase activity"/>
    <property type="evidence" value="ECO:0007669"/>
    <property type="project" value="InterPro"/>
</dbReference>
<feature type="domain" description="Thioesterase" evidence="3">
    <location>
        <begin position="53"/>
        <end position="128"/>
    </location>
</feature>
<dbReference type="InterPro" id="IPR039298">
    <property type="entry name" value="ACOT13"/>
</dbReference>
<dbReference type="SUPFAM" id="SSF54637">
    <property type="entry name" value="Thioesterase/thiol ester dehydrase-isomerase"/>
    <property type="match status" value="1"/>
</dbReference>
<proteinExistence type="inferred from homology"/>
<dbReference type="Proteomes" id="UP000095009">
    <property type="component" value="Unassembled WGS sequence"/>
</dbReference>
<dbReference type="InterPro" id="IPR003736">
    <property type="entry name" value="PAAI_dom"/>
</dbReference>
<keyword evidence="2" id="KW-0378">Hydrolase</keyword>
<gene>
    <name evidence="4" type="ORF">NADFUDRAFT_84467</name>
</gene>
<protein>
    <submittedName>
        <fullName evidence="4">Putative PaaI_thioesterase family protein</fullName>
    </submittedName>
</protein>
<dbReference type="FunFam" id="3.10.129.10:FF:000033">
    <property type="entry name" value="acyl-coenzyme A thioesterase 13"/>
    <property type="match status" value="1"/>
</dbReference>
<dbReference type="Pfam" id="PF03061">
    <property type="entry name" value="4HBT"/>
    <property type="match status" value="1"/>
</dbReference>
<evidence type="ECO:0000259" key="3">
    <source>
        <dbReference type="Pfam" id="PF03061"/>
    </source>
</evidence>
<dbReference type="InterPro" id="IPR006683">
    <property type="entry name" value="Thioestr_dom"/>
</dbReference>
<keyword evidence="5" id="KW-1185">Reference proteome</keyword>
<dbReference type="EMBL" id="KV454415">
    <property type="protein sequence ID" value="ODQ63317.1"/>
    <property type="molecule type" value="Genomic_DNA"/>
</dbReference>
<dbReference type="CDD" id="cd03443">
    <property type="entry name" value="PaaI_thioesterase"/>
    <property type="match status" value="1"/>
</dbReference>
<name>A0A1E3PEK5_9ASCO</name>
<evidence type="ECO:0000313" key="5">
    <source>
        <dbReference type="Proteomes" id="UP000095009"/>
    </source>
</evidence>
<comment type="similarity">
    <text evidence="1">Belongs to the thioesterase PaaI family.</text>
</comment>
<evidence type="ECO:0000256" key="2">
    <source>
        <dbReference type="ARBA" id="ARBA00022801"/>
    </source>
</evidence>
<dbReference type="InterPro" id="IPR029069">
    <property type="entry name" value="HotDog_dom_sf"/>
</dbReference>
<dbReference type="Gene3D" id="3.10.129.10">
    <property type="entry name" value="Hotdog Thioesterase"/>
    <property type="match status" value="1"/>
</dbReference>